<evidence type="ECO:0008006" key="3">
    <source>
        <dbReference type="Google" id="ProtNLM"/>
    </source>
</evidence>
<name>A0A1I7AN65_METTE</name>
<accession>A0A1I7AN65</accession>
<evidence type="ECO:0000313" key="1">
    <source>
        <dbReference type="EMBL" id="SFT76421.1"/>
    </source>
</evidence>
<dbReference type="AlphaFoldDB" id="A0A1I7AN65"/>
<keyword evidence="2" id="KW-1185">Reference proteome</keyword>
<proteinExistence type="predicted"/>
<protein>
    <recommendedName>
        <fullName evidence="3">Transposase</fullName>
    </recommendedName>
</protein>
<dbReference type="Proteomes" id="UP000323733">
    <property type="component" value="Unassembled WGS sequence"/>
</dbReference>
<dbReference type="EMBL" id="FPAO01000009">
    <property type="protein sequence ID" value="SFT76421.1"/>
    <property type="molecule type" value="Genomic_DNA"/>
</dbReference>
<sequence>MAAFTQPEELDESIIYEDRFTKTVLVKIAQFLNRYYLRHAFYRLTCNNCGHSAYTLCNESPSIPVFQLKRTARNAPSR</sequence>
<evidence type="ECO:0000313" key="2">
    <source>
        <dbReference type="Proteomes" id="UP000323733"/>
    </source>
</evidence>
<gene>
    <name evidence="1" type="ORF">SAMN02910340_02273</name>
</gene>
<reference evidence="1 2" key="1">
    <citation type="submission" date="2016-10" db="EMBL/GenBank/DDBJ databases">
        <authorList>
            <person name="Varghese N."/>
            <person name="Submissions S."/>
        </authorList>
    </citation>
    <scope>NUCLEOTIDE SEQUENCE [LARGE SCALE GENOMIC DNA]</scope>
    <source>
        <strain evidence="1 2">DSM 11855</strain>
    </source>
</reference>
<organism evidence="1 2">
    <name type="scientific">Methanosarcina thermophila</name>
    <dbReference type="NCBI Taxonomy" id="2210"/>
    <lineage>
        <taxon>Archaea</taxon>
        <taxon>Methanobacteriati</taxon>
        <taxon>Methanobacteriota</taxon>
        <taxon>Stenosarchaea group</taxon>
        <taxon>Methanomicrobia</taxon>
        <taxon>Methanosarcinales</taxon>
        <taxon>Methanosarcinaceae</taxon>
        <taxon>Methanosarcina</taxon>
    </lineage>
</organism>